<sequence length="340" mass="35153">MTVTGRRVLACLSALLCALVLAPSDAYATEAPAPVCTVQDKRLTELSGLASDGEHFYAINDGGTKTQVFVLGRDCAVQRVITNPADPYDVEDLARAADGTLWLSDTGDNRKQRDTVALLAITPKGKATLYRLTYPDGQHDTEALLLDRTGTPYLVTKNVLGDAMVFRPKGKLTSPGPTPLENAGTVTIKATDTEGGPVGTFGSLLVTGGATSADGGVVALRTYTDAYLYPAPDGDIAAALKREPVRVPLPGEKQGEAIAFDPDGTLLSGSEGVGEPIRAVPKATGLVQVEPETSGGAPAAPGAEAAPAGSGPDESTVTAVIVVAAVLLIGFGLFRRSRRR</sequence>
<keyword evidence="2" id="KW-0472">Membrane</keyword>
<keyword evidence="3" id="KW-0732">Signal</keyword>
<organism evidence="4 5">
    <name type="scientific">Amycolatopsis minnesotensis</name>
    <dbReference type="NCBI Taxonomy" id="337894"/>
    <lineage>
        <taxon>Bacteria</taxon>
        <taxon>Bacillati</taxon>
        <taxon>Actinomycetota</taxon>
        <taxon>Actinomycetes</taxon>
        <taxon>Pseudonocardiales</taxon>
        <taxon>Pseudonocardiaceae</taxon>
        <taxon>Amycolatopsis</taxon>
    </lineage>
</organism>
<evidence type="ECO:0008006" key="6">
    <source>
        <dbReference type="Google" id="ProtNLM"/>
    </source>
</evidence>
<dbReference type="SUPFAM" id="SSF101898">
    <property type="entry name" value="NHL repeat"/>
    <property type="match status" value="1"/>
</dbReference>
<keyword evidence="2" id="KW-0812">Transmembrane</keyword>
<evidence type="ECO:0000256" key="2">
    <source>
        <dbReference type="SAM" id="Phobius"/>
    </source>
</evidence>
<dbReference type="EMBL" id="BAAANN010000016">
    <property type="protein sequence ID" value="GAA1965481.1"/>
    <property type="molecule type" value="Genomic_DNA"/>
</dbReference>
<proteinExistence type="predicted"/>
<feature type="signal peptide" evidence="3">
    <location>
        <begin position="1"/>
        <end position="28"/>
    </location>
</feature>
<evidence type="ECO:0000313" key="5">
    <source>
        <dbReference type="Proteomes" id="UP001501116"/>
    </source>
</evidence>
<feature type="chain" id="PRO_5047355430" description="Esterase-like activity of phytase family protein" evidence="3">
    <location>
        <begin position="29"/>
        <end position="340"/>
    </location>
</feature>
<evidence type="ECO:0000313" key="4">
    <source>
        <dbReference type="EMBL" id="GAA1965481.1"/>
    </source>
</evidence>
<dbReference type="Proteomes" id="UP001501116">
    <property type="component" value="Unassembled WGS sequence"/>
</dbReference>
<feature type="transmembrane region" description="Helical" evidence="2">
    <location>
        <begin position="316"/>
        <end position="334"/>
    </location>
</feature>
<feature type="region of interest" description="Disordered" evidence="1">
    <location>
        <begin position="290"/>
        <end position="311"/>
    </location>
</feature>
<keyword evidence="2" id="KW-1133">Transmembrane helix</keyword>
<protein>
    <recommendedName>
        <fullName evidence="6">Esterase-like activity of phytase family protein</fullName>
    </recommendedName>
</protein>
<gene>
    <name evidence="4" type="ORF">GCM10009754_41990</name>
</gene>
<keyword evidence="5" id="KW-1185">Reference proteome</keyword>
<name>A0ABN2R8Z3_9PSEU</name>
<reference evidence="4 5" key="1">
    <citation type="journal article" date="2019" name="Int. J. Syst. Evol. Microbiol.">
        <title>The Global Catalogue of Microorganisms (GCM) 10K type strain sequencing project: providing services to taxonomists for standard genome sequencing and annotation.</title>
        <authorList>
            <consortium name="The Broad Institute Genomics Platform"/>
            <consortium name="The Broad Institute Genome Sequencing Center for Infectious Disease"/>
            <person name="Wu L."/>
            <person name="Ma J."/>
        </authorList>
    </citation>
    <scope>NUCLEOTIDE SEQUENCE [LARGE SCALE GENOMIC DNA]</scope>
    <source>
        <strain evidence="4 5">JCM 14545</strain>
    </source>
</reference>
<evidence type="ECO:0000256" key="1">
    <source>
        <dbReference type="SAM" id="MobiDB-lite"/>
    </source>
</evidence>
<comment type="caution">
    <text evidence="4">The sequence shown here is derived from an EMBL/GenBank/DDBJ whole genome shotgun (WGS) entry which is preliminary data.</text>
</comment>
<evidence type="ECO:0000256" key="3">
    <source>
        <dbReference type="SAM" id="SignalP"/>
    </source>
</evidence>
<accession>A0ABN2R8Z3</accession>